<accession>A0A644TSA4</accession>
<dbReference type="EC" id="2.4.1.161" evidence="8"/>
<dbReference type="EMBL" id="VSSQ01000049">
    <property type="protein sequence ID" value="MPL69854.1"/>
    <property type="molecule type" value="Genomic_DNA"/>
</dbReference>
<dbReference type="PROSITE" id="PS00129">
    <property type="entry name" value="GLYCOSYL_HYDROL_F31_1"/>
    <property type="match status" value="1"/>
</dbReference>
<dbReference type="GO" id="GO:0004553">
    <property type="term" value="F:hydrolase activity, hydrolyzing O-glycosyl compounds"/>
    <property type="evidence" value="ECO:0007669"/>
    <property type="project" value="InterPro"/>
</dbReference>
<dbReference type="PANTHER" id="PTHR22762:SF166">
    <property type="entry name" value="ALPHA-GLUCOSIDASE"/>
    <property type="match status" value="1"/>
</dbReference>
<evidence type="ECO:0000259" key="7">
    <source>
        <dbReference type="Pfam" id="PF21365"/>
    </source>
</evidence>
<feature type="domain" description="Glycoside hydrolase family 31 TIM barrel" evidence="4">
    <location>
        <begin position="257"/>
        <end position="580"/>
    </location>
</feature>
<evidence type="ECO:0000313" key="8">
    <source>
        <dbReference type="EMBL" id="MPL69854.1"/>
    </source>
</evidence>
<dbReference type="InterPro" id="IPR030458">
    <property type="entry name" value="Glyco_hydro_31_AS"/>
</dbReference>
<evidence type="ECO:0000259" key="4">
    <source>
        <dbReference type="Pfam" id="PF01055"/>
    </source>
</evidence>
<dbReference type="Pfam" id="PF13802">
    <property type="entry name" value="Gal_mutarotas_2"/>
    <property type="match status" value="1"/>
</dbReference>
<dbReference type="InterPro" id="IPR017853">
    <property type="entry name" value="GH"/>
</dbReference>
<gene>
    <name evidence="8" type="ORF">SDC9_15603</name>
</gene>
<dbReference type="CDD" id="cd14752">
    <property type="entry name" value="GH31_N"/>
    <property type="match status" value="1"/>
</dbReference>
<dbReference type="Gene3D" id="2.60.40.1180">
    <property type="entry name" value="Golgi alpha-mannosidase II"/>
    <property type="match status" value="2"/>
</dbReference>
<keyword evidence="8" id="KW-0328">Glycosyltransferase</keyword>
<dbReference type="Pfam" id="PF21365">
    <property type="entry name" value="Glyco_hydro_31_3rd"/>
    <property type="match status" value="1"/>
</dbReference>
<dbReference type="AlphaFoldDB" id="A0A644TSA4"/>
<evidence type="ECO:0000256" key="3">
    <source>
        <dbReference type="ARBA" id="ARBA00023295"/>
    </source>
</evidence>
<dbReference type="PANTHER" id="PTHR22762">
    <property type="entry name" value="ALPHA-GLUCOSIDASE"/>
    <property type="match status" value="1"/>
</dbReference>
<name>A0A644TSA4_9ZZZZ</name>
<evidence type="ECO:0000256" key="2">
    <source>
        <dbReference type="ARBA" id="ARBA00022801"/>
    </source>
</evidence>
<evidence type="ECO:0000256" key="1">
    <source>
        <dbReference type="ARBA" id="ARBA00007806"/>
    </source>
</evidence>
<dbReference type="Gene3D" id="3.20.20.80">
    <property type="entry name" value="Glycosidases"/>
    <property type="match status" value="1"/>
</dbReference>
<dbReference type="Pfam" id="PF01055">
    <property type="entry name" value="Glyco_hydro_31_2nd"/>
    <property type="match status" value="1"/>
</dbReference>
<dbReference type="GO" id="GO:0030246">
    <property type="term" value="F:carbohydrate binding"/>
    <property type="evidence" value="ECO:0007669"/>
    <property type="project" value="InterPro"/>
</dbReference>
<protein>
    <submittedName>
        <fullName evidence="8">Oligosaccharide 4-alpha-D-glucosyltransferase</fullName>
        <ecNumber evidence="8">2.4.1.161</ecNumber>
    </submittedName>
</protein>
<proteinExistence type="inferred from homology"/>
<evidence type="ECO:0000259" key="6">
    <source>
        <dbReference type="Pfam" id="PF17137"/>
    </source>
</evidence>
<keyword evidence="8" id="KW-0808">Transferase</keyword>
<evidence type="ECO:0000259" key="5">
    <source>
        <dbReference type="Pfam" id="PF13802"/>
    </source>
</evidence>
<dbReference type="InterPro" id="IPR025887">
    <property type="entry name" value="Glyco_hydro_31_N_dom"/>
</dbReference>
<dbReference type="InterPro" id="IPR013780">
    <property type="entry name" value="Glyco_hydro_b"/>
</dbReference>
<comment type="similarity">
    <text evidence="1">Belongs to the glycosyl hydrolase 31 family.</text>
</comment>
<dbReference type="SUPFAM" id="SSF51445">
    <property type="entry name" value="(Trans)glycosidases"/>
    <property type="match status" value="1"/>
</dbReference>
<feature type="domain" description="DUF5110" evidence="6">
    <location>
        <begin position="693"/>
        <end position="759"/>
    </location>
</feature>
<comment type="caution">
    <text evidence="8">The sequence shown here is derived from an EMBL/GenBank/DDBJ whole genome shotgun (WGS) entry which is preliminary data.</text>
</comment>
<reference evidence="8" key="1">
    <citation type="submission" date="2019-08" db="EMBL/GenBank/DDBJ databases">
        <authorList>
            <person name="Kucharzyk K."/>
            <person name="Murdoch R.W."/>
            <person name="Higgins S."/>
            <person name="Loffler F."/>
        </authorList>
    </citation>
    <scope>NUCLEOTIDE SEQUENCE</scope>
</reference>
<dbReference type="InterPro" id="IPR018039">
    <property type="entry name" value="IF_conserved"/>
</dbReference>
<feature type="domain" description="Glycoside hydrolase family 31 N-terminal" evidence="5">
    <location>
        <begin position="50"/>
        <end position="213"/>
    </location>
</feature>
<dbReference type="GO" id="GO:0005975">
    <property type="term" value="P:carbohydrate metabolic process"/>
    <property type="evidence" value="ECO:0007669"/>
    <property type="project" value="InterPro"/>
</dbReference>
<dbReference type="InterPro" id="IPR011013">
    <property type="entry name" value="Gal_mutarotase_sf_dom"/>
</dbReference>
<dbReference type="Gene3D" id="2.60.40.1760">
    <property type="entry name" value="glycosyl hydrolase (family 31)"/>
    <property type="match status" value="1"/>
</dbReference>
<dbReference type="InterPro" id="IPR033403">
    <property type="entry name" value="DUF5110"/>
</dbReference>
<organism evidence="8">
    <name type="scientific">bioreactor metagenome</name>
    <dbReference type="NCBI Taxonomy" id="1076179"/>
    <lineage>
        <taxon>unclassified sequences</taxon>
        <taxon>metagenomes</taxon>
        <taxon>ecological metagenomes</taxon>
    </lineage>
</organism>
<dbReference type="InterPro" id="IPR048395">
    <property type="entry name" value="Glyco_hydro_31_C"/>
</dbReference>
<dbReference type="GO" id="GO:0033825">
    <property type="term" value="F:oligosaccharide 4-alpha-D-glucosyltransferase activity"/>
    <property type="evidence" value="ECO:0007669"/>
    <property type="project" value="UniProtKB-EC"/>
</dbReference>
<dbReference type="PROSITE" id="PS00226">
    <property type="entry name" value="IF_ROD_1"/>
    <property type="match status" value="1"/>
</dbReference>
<keyword evidence="3" id="KW-0326">Glycosidase</keyword>
<dbReference type="SUPFAM" id="SSF51011">
    <property type="entry name" value="Glycosyl hydrolase domain"/>
    <property type="match status" value="1"/>
</dbReference>
<dbReference type="SUPFAM" id="SSF74650">
    <property type="entry name" value="Galactose mutarotase-like"/>
    <property type="match status" value="1"/>
</dbReference>
<keyword evidence="2" id="KW-0378">Hydrolase</keyword>
<sequence>MKKTILTLTLFTLLMSQAFTQGSLSSSLGNLTTFSREEQRLMLNTDFGKAELTVYEAGIIRIRIVKDDFRKDFSYAVVAGPGKAGYTLKETQDRLVVHTEALRLDISRNPVRFSFYTSDGKLLNADDPAFGTAWIGTEVTTYKQLLDGERFIGLGEKTGNLDRRGSAYDNWNTDNPRYGPNDDPLYVTIPFYIGMHNSLVYGIFMDNSHRSRFNFGASNDRFSSFSADDGEMDYYFIHAPSVAGILEQYTHLTGRMNMPPLWALGYQQCRWSYFPDTEVLNTAQNFRDRRIPLDVIYLDIHHMDAYKIFTWHPDRFSNPAKLLSDLKAMGIHTTLIVDPGIKVEKGYEAYEDGLQKDMFAKYPDGAVYTAQVWPGWCHFPDFTKPAAREWWGEKFRGLVNDGVTGFWNDMNEIASWGNGYTPHLVEFDWEGRKTSYREAKNVYGLLMSKSTYEGTRKLMNDHRPLILTRAGYSGLQRYTALWTGDNQATDEHMMLGCRLVNSIGLSGVAFTGVDVGGFSKDASPALFARWIGIGAFSPFFRSHTHYDTRQAEPWAYGEVVENISRNYITLRYKLLPYIYSCFRESSLTGMPVARSLAIDYTFDDKIYQYAYQNQYLFGPSILVAPVESTRDLVKVYLPAGEWYDLHSGIMLNGNNEVIAESPMHKLPLYVKAGSVIPMQKPVQSTADNPGETLFLHIFKGSSNASFTYYEDDGTSYNYEQGSFYSRRISFDPDRREIVLEKANGSKASQIRKVEMVFHGFPDDTRFLLDGKKLATSEGLTDLFNALKPGDPQYLETMHKPLKTLNAGFTVKDGEMVIKWE</sequence>
<feature type="domain" description="Glycosyl hydrolase family 31 C-terminal" evidence="7">
    <location>
        <begin position="589"/>
        <end position="676"/>
    </location>
</feature>
<dbReference type="Pfam" id="PF17137">
    <property type="entry name" value="DUF5110"/>
    <property type="match status" value="1"/>
</dbReference>
<dbReference type="CDD" id="cd06604">
    <property type="entry name" value="GH31_glucosidase_II_MalA"/>
    <property type="match status" value="1"/>
</dbReference>
<dbReference type="InterPro" id="IPR000322">
    <property type="entry name" value="Glyco_hydro_31_TIM"/>
</dbReference>